<dbReference type="InterPro" id="IPR012347">
    <property type="entry name" value="Ferritin-like"/>
</dbReference>
<sequence>MLRCMKKYFSLEDLLREQLRDLFNAEENYNRHLASFITTATSIKLREQLKTVEGVTRQNIKLLAEMCNELGVPPQGVTCEAMDGLIREAKDTTSDWGDTATIDAALIANAQRIVHYEIAGFGTAKEFARVLSHKTISKTLNEMLQRAVTTDQELTRIATGGWFNSGINNEAADVAA</sequence>
<dbReference type="Pfam" id="PF05974">
    <property type="entry name" value="DUF892"/>
    <property type="match status" value="1"/>
</dbReference>
<dbReference type="EMBL" id="VAUV01000012">
    <property type="protein sequence ID" value="TLD69536.1"/>
    <property type="molecule type" value="Genomic_DNA"/>
</dbReference>
<accession>A0A5R8KB58</accession>
<proteinExistence type="predicted"/>
<dbReference type="InterPro" id="IPR047114">
    <property type="entry name" value="YciF"/>
</dbReference>
<dbReference type="Proteomes" id="UP000306196">
    <property type="component" value="Unassembled WGS sequence"/>
</dbReference>
<evidence type="ECO:0000313" key="2">
    <source>
        <dbReference type="Proteomes" id="UP000306196"/>
    </source>
</evidence>
<dbReference type="InterPro" id="IPR010287">
    <property type="entry name" value="DUF892_YciF-like"/>
</dbReference>
<reference evidence="1 2" key="1">
    <citation type="submission" date="2019-05" db="EMBL/GenBank/DDBJ databases">
        <title>Verrucobacter flavum gen. nov., sp. nov. a new member of the family Verrucomicrobiaceae.</title>
        <authorList>
            <person name="Szuroczki S."/>
            <person name="Abbaszade G."/>
            <person name="Szabo A."/>
            <person name="Felfoldi T."/>
            <person name="Schumann P."/>
            <person name="Boka K."/>
            <person name="Keki Z."/>
            <person name="Toumi M."/>
            <person name="Toth E."/>
        </authorList>
    </citation>
    <scope>NUCLEOTIDE SEQUENCE [LARGE SCALE GENOMIC DNA]</scope>
    <source>
        <strain evidence="1 2">MG-N-17</strain>
    </source>
</reference>
<gene>
    <name evidence="1" type="ORF">FEM03_16375</name>
</gene>
<dbReference type="InterPro" id="IPR009078">
    <property type="entry name" value="Ferritin-like_SF"/>
</dbReference>
<dbReference type="OrthoDB" id="9795056at2"/>
<keyword evidence="2" id="KW-1185">Reference proteome</keyword>
<dbReference type="AlphaFoldDB" id="A0A5R8KB58"/>
<name>A0A5R8KB58_9BACT</name>
<protein>
    <submittedName>
        <fullName evidence="1">DUF892 family protein</fullName>
    </submittedName>
</protein>
<dbReference type="SUPFAM" id="SSF47240">
    <property type="entry name" value="Ferritin-like"/>
    <property type="match status" value="1"/>
</dbReference>
<organism evidence="1 2">
    <name type="scientific">Phragmitibacter flavus</name>
    <dbReference type="NCBI Taxonomy" id="2576071"/>
    <lineage>
        <taxon>Bacteria</taxon>
        <taxon>Pseudomonadati</taxon>
        <taxon>Verrucomicrobiota</taxon>
        <taxon>Verrucomicrobiia</taxon>
        <taxon>Verrucomicrobiales</taxon>
        <taxon>Verrucomicrobiaceae</taxon>
        <taxon>Phragmitibacter</taxon>
    </lineage>
</organism>
<dbReference type="PANTHER" id="PTHR30565">
    <property type="entry name" value="PROTEIN YCIF"/>
    <property type="match status" value="1"/>
</dbReference>
<dbReference type="PANTHER" id="PTHR30565:SF9">
    <property type="entry name" value="PROTEIN YCIF"/>
    <property type="match status" value="1"/>
</dbReference>
<dbReference type="Gene3D" id="1.20.1260.10">
    <property type="match status" value="1"/>
</dbReference>
<comment type="caution">
    <text evidence="1">The sequence shown here is derived from an EMBL/GenBank/DDBJ whole genome shotgun (WGS) entry which is preliminary data.</text>
</comment>
<evidence type="ECO:0000313" key="1">
    <source>
        <dbReference type="EMBL" id="TLD69536.1"/>
    </source>
</evidence>